<dbReference type="InterPro" id="IPR001810">
    <property type="entry name" value="F-box_dom"/>
</dbReference>
<sequence>MSSSEPEPLTRRDFCFLTSIVPDLPGPTIDETPTFKASSPLDYGRHESKKIEILPGSTSDLFRIIPTEIIVKILSMLDLQSLTDLRRVSWGVRAIVNTIPAYKDLMKYSPDTVRALLSTETAIYSTPQDILDELCRQDCFICGDFGPLLDTITGRRCCVDCATFSQLMRSIEISSAELRGLNETTIRKLRTVHTLRTERYRVQPRQQLVRFVEAKKVAVELGKARGFNFVECFTLSTSDHLRRFLPLLRFPTLDKRSGRLGWGVSCKACDRSLRILSHRKEEPKLNVHYTVSGYIEHFKHCKDSQLNRDNAKLFAEIKAATEDIVSRLQRLTGGLQRLTREL</sequence>
<proteinExistence type="predicted"/>
<evidence type="ECO:0000259" key="1">
    <source>
        <dbReference type="PROSITE" id="PS50181"/>
    </source>
</evidence>
<feature type="domain" description="F-box" evidence="1">
    <location>
        <begin position="59"/>
        <end position="105"/>
    </location>
</feature>
<evidence type="ECO:0000313" key="3">
    <source>
        <dbReference type="Proteomes" id="UP000016922"/>
    </source>
</evidence>
<dbReference type="OMA" id="WYTISDL"/>
<dbReference type="Proteomes" id="UP000016922">
    <property type="component" value="Unassembled WGS sequence"/>
</dbReference>
<protein>
    <submittedName>
        <fullName evidence="2">F-box</fullName>
    </submittedName>
</protein>
<organism evidence="2 3">
    <name type="scientific">Glarea lozoyensis (strain ATCC 20868 / MF5171)</name>
    <dbReference type="NCBI Taxonomy" id="1116229"/>
    <lineage>
        <taxon>Eukaryota</taxon>
        <taxon>Fungi</taxon>
        <taxon>Dikarya</taxon>
        <taxon>Ascomycota</taxon>
        <taxon>Pezizomycotina</taxon>
        <taxon>Leotiomycetes</taxon>
        <taxon>Helotiales</taxon>
        <taxon>Helotiaceae</taxon>
        <taxon>Glarea</taxon>
    </lineage>
</organism>
<gene>
    <name evidence="2" type="ORF">GLAREA_05303</name>
</gene>
<reference evidence="2 3" key="1">
    <citation type="journal article" date="2013" name="BMC Genomics">
        <title>Genomics-driven discovery of the pneumocandin biosynthetic gene cluster in the fungus Glarea lozoyensis.</title>
        <authorList>
            <person name="Chen L."/>
            <person name="Yue Q."/>
            <person name="Zhang X."/>
            <person name="Xiang M."/>
            <person name="Wang C."/>
            <person name="Li S."/>
            <person name="Che Y."/>
            <person name="Ortiz-Lopez F.J."/>
            <person name="Bills G.F."/>
            <person name="Liu X."/>
            <person name="An Z."/>
        </authorList>
    </citation>
    <scope>NUCLEOTIDE SEQUENCE [LARGE SCALE GENOMIC DNA]</scope>
    <source>
        <strain evidence="3">ATCC 20868 / MF5171</strain>
    </source>
</reference>
<dbReference type="eggNOG" id="ENOG502S5YZ">
    <property type="taxonomic scope" value="Eukaryota"/>
</dbReference>
<dbReference type="PROSITE" id="PS50181">
    <property type="entry name" value="FBOX"/>
    <property type="match status" value="1"/>
</dbReference>
<dbReference type="GeneID" id="19464357"/>
<dbReference type="AlphaFoldDB" id="S3DDY0"/>
<dbReference type="RefSeq" id="XP_008076783.1">
    <property type="nucleotide sequence ID" value="XM_008078592.1"/>
</dbReference>
<dbReference type="InterPro" id="IPR036047">
    <property type="entry name" value="F-box-like_dom_sf"/>
</dbReference>
<name>S3DDY0_GLAL2</name>
<dbReference type="KEGG" id="glz:GLAREA_05303"/>
<dbReference type="OrthoDB" id="2687876at2759"/>
<dbReference type="EMBL" id="KE145353">
    <property type="protein sequence ID" value="EPE35965.1"/>
    <property type="molecule type" value="Genomic_DNA"/>
</dbReference>
<accession>S3DDY0</accession>
<dbReference type="Pfam" id="PF00646">
    <property type="entry name" value="F-box"/>
    <property type="match status" value="1"/>
</dbReference>
<keyword evidence="3" id="KW-1185">Reference proteome</keyword>
<dbReference type="SUPFAM" id="SSF81383">
    <property type="entry name" value="F-box domain"/>
    <property type="match status" value="1"/>
</dbReference>
<dbReference type="STRING" id="1116229.S3DDY0"/>
<evidence type="ECO:0000313" key="2">
    <source>
        <dbReference type="EMBL" id="EPE35965.1"/>
    </source>
</evidence>
<dbReference type="Gene3D" id="1.20.1280.50">
    <property type="match status" value="1"/>
</dbReference>
<dbReference type="HOGENOM" id="CLU_040048_2_1_1"/>